<name>A0A329UJM6_9FIRM</name>
<comment type="caution">
    <text evidence="3">The sequence shown here is derived from an EMBL/GenBank/DDBJ whole genome shotgun (WGS) entry which is preliminary data.</text>
</comment>
<evidence type="ECO:0000256" key="1">
    <source>
        <dbReference type="SAM" id="Coils"/>
    </source>
</evidence>
<keyword evidence="1" id="KW-0175">Coiled coil</keyword>
<dbReference type="Proteomes" id="UP000250583">
    <property type="component" value="Unassembled WGS sequence"/>
</dbReference>
<dbReference type="InterPro" id="IPR025484">
    <property type="entry name" value="DUF4376"/>
</dbReference>
<protein>
    <recommendedName>
        <fullName evidence="2">DUF4376 domain-containing protein</fullName>
    </recommendedName>
</protein>
<gene>
    <name evidence="3" type="ORF">C4N22_00875</name>
</gene>
<feature type="coiled-coil region" evidence="1">
    <location>
        <begin position="193"/>
        <end position="220"/>
    </location>
</feature>
<proteinExistence type="predicted"/>
<dbReference type="OrthoDB" id="1846582at2"/>
<evidence type="ECO:0000313" key="4">
    <source>
        <dbReference type="Proteomes" id="UP000250583"/>
    </source>
</evidence>
<dbReference type="RefSeq" id="WP_112147632.1">
    <property type="nucleotide sequence ID" value="NZ_PRLE01000001.1"/>
</dbReference>
<organism evidence="3 4">
    <name type="scientific">Faecalibacterium prausnitzii</name>
    <dbReference type="NCBI Taxonomy" id="853"/>
    <lineage>
        <taxon>Bacteria</taxon>
        <taxon>Bacillati</taxon>
        <taxon>Bacillota</taxon>
        <taxon>Clostridia</taxon>
        <taxon>Eubacteriales</taxon>
        <taxon>Oscillospiraceae</taxon>
        <taxon>Faecalibacterium</taxon>
    </lineage>
</organism>
<reference evidence="3 4" key="1">
    <citation type="submission" date="2018-02" db="EMBL/GenBank/DDBJ databases">
        <title>Complete genome sequencing of Faecalibacterium prausnitzii strains isolated from the human gut.</title>
        <authorList>
            <person name="Fitzgerald B.C."/>
            <person name="Shkoporov A.N."/>
            <person name="Ross P.R."/>
            <person name="Hill C."/>
        </authorList>
    </citation>
    <scope>NUCLEOTIDE SEQUENCE [LARGE SCALE GENOMIC DNA]</scope>
    <source>
        <strain evidence="3 4">APC923/61-1</strain>
    </source>
</reference>
<evidence type="ECO:0000259" key="2">
    <source>
        <dbReference type="Pfam" id="PF14301"/>
    </source>
</evidence>
<feature type="domain" description="DUF4376" evidence="2">
    <location>
        <begin position="73"/>
        <end position="170"/>
    </location>
</feature>
<evidence type="ECO:0000313" key="3">
    <source>
        <dbReference type="EMBL" id="RAW61273.1"/>
    </source>
</evidence>
<dbReference type="EMBL" id="PRLE01000001">
    <property type="protein sequence ID" value="RAW61273.1"/>
    <property type="molecule type" value="Genomic_DNA"/>
</dbReference>
<sequence>MEIIQPGYTAPVEEGENFATYDAISKTVEEHNQNAAPGEKYWGISIENSTYTVYDYGEVPMPPSEAEQMETMRTEKLKAASDACEAAITSGIDVLFGDGRQEHFSLEVPDQSNIDGVFNAVMLGATAYPYHADGKQCKLYSAADIVTLYTAKQSAITQQTTYNNALRQWIRRENSLEVLKGISYGVELPEDLKAEVADILQKAKEQVEAIAKKLETSQSR</sequence>
<dbReference type="AlphaFoldDB" id="A0A329UJM6"/>
<accession>A0A329UJM6</accession>
<dbReference type="Pfam" id="PF14301">
    <property type="entry name" value="DUF4376"/>
    <property type="match status" value="1"/>
</dbReference>